<comment type="caution">
    <text evidence="3">The sequence shown here is derived from an EMBL/GenBank/DDBJ whole genome shotgun (WGS) entry which is preliminary data.</text>
</comment>
<protein>
    <submittedName>
        <fullName evidence="3">DUF805 domain-containing protein</fullName>
    </submittedName>
</protein>
<gene>
    <name evidence="3" type="ORF">HZF10_16090</name>
</gene>
<feature type="transmembrane region" description="Helical" evidence="2">
    <location>
        <begin position="44"/>
        <end position="62"/>
    </location>
</feature>
<sequence length="120" mass="13534">MFKNPFSFEGRIRRMEYGLSLILYIIVYYSLLFGSGMLTGNPSTVGSIVLFVVIIPLIWFMIAQAAKRCHDRGNSGWWQLIPFYGLWLLFADGEYGENAYGPNPKNQGNGNEVEQIGSAE</sequence>
<dbReference type="PANTHER" id="PTHR34980">
    <property type="entry name" value="INNER MEMBRANE PROTEIN-RELATED-RELATED"/>
    <property type="match status" value="1"/>
</dbReference>
<proteinExistence type="predicted"/>
<dbReference type="Pfam" id="PF05656">
    <property type="entry name" value="DUF805"/>
    <property type="match status" value="1"/>
</dbReference>
<dbReference type="RefSeq" id="WP_176007256.1">
    <property type="nucleotide sequence ID" value="NZ_JABWMI010000020.1"/>
</dbReference>
<accession>A0A7Y9C8J2</accession>
<keyword evidence="2" id="KW-0812">Transmembrane</keyword>
<feature type="region of interest" description="Disordered" evidence="1">
    <location>
        <begin position="101"/>
        <end position="120"/>
    </location>
</feature>
<keyword evidence="2" id="KW-1133">Transmembrane helix</keyword>
<dbReference type="PANTHER" id="PTHR34980:SF3">
    <property type="entry name" value="BLR8105 PROTEIN"/>
    <property type="match status" value="1"/>
</dbReference>
<feature type="transmembrane region" description="Helical" evidence="2">
    <location>
        <begin position="21"/>
        <end position="38"/>
    </location>
</feature>
<evidence type="ECO:0000256" key="2">
    <source>
        <dbReference type="SAM" id="Phobius"/>
    </source>
</evidence>
<organism evidence="3 4">
    <name type="scientific">Flavobacterium agri</name>
    <dbReference type="NCBI Taxonomy" id="2743471"/>
    <lineage>
        <taxon>Bacteria</taxon>
        <taxon>Pseudomonadati</taxon>
        <taxon>Bacteroidota</taxon>
        <taxon>Flavobacteriia</taxon>
        <taxon>Flavobacteriales</taxon>
        <taxon>Flavobacteriaceae</taxon>
        <taxon>Flavobacterium</taxon>
    </lineage>
</organism>
<dbReference type="Proteomes" id="UP000535020">
    <property type="component" value="Unassembled WGS sequence"/>
</dbReference>
<dbReference type="AlphaFoldDB" id="A0A7Y9C8J2"/>
<name>A0A7Y9C8J2_9FLAO</name>
<dbReference type="GO" id="GO:0005886">
    <property type="term" value="C:plasma membrane"/>
    <property type="evidence" value="ECO:0007669"/>
    <property type="project" value="TreeGrafter"/>
</dbReference>
<evidence type="ECO:0000256" key="1">
    <source>
        <dbReference type="SAM" id="MobiDB-lite"/>
    </source>
</evidence>
<dbReference type="InterPro" id="IPR008523">
    <property type="entry name" value="DUF805"/>
</dbReference>
<reference evidence="3 4" key="1">
    <citation type="submission" date="2020-07" db="EMBL/GenBank/DDBJ databases">
        <authorList>
            <person name="Sun Q."/>
        </authorList>
    </citation>
    <scope>NUCLEOTIDE SEQUENCE [LARGE SCALE GENOMIC DNA]</scope>
    <source>
        <strain evidence="3 4">MAH-1</strain>
    </source>
</reference>
<dbReference type="EMBL" id="JACBJI010000008">
    <property type="protein sequence ID" value="NYA72452.1"/>
    <property type="molecule type" value="Genomic_DNA"/>
</dbReference>
<keyword evidence="4" id="KW-1185">Reference proteome</keyword>
<evidence type="ECO:0000313" key="3">
    <source>
        <dbReference type="EMBL" id="NYA72452.1"/>
    </source>
</evidence>
<keyword evidence="2" id="KW-0472">Membrane</keyword>
<evidence type="ECO:0000313" key="4">
    <source>
        <dbReference type="Proteomes" id="UP000535020"/>
    </source>
</evidence>